<dbReference type="InterPro" id="IPR012933">
    <property type="entry name" value="HicA_mRNA_interferase"/>
</dbReference>
<dbReference type="GO" id="GO:0003729">
    <property type="term" value="F:mRNA binding"/>
    <property type="evidence" value="ECO:0007669"/>
    <property type="project" value="InterPro"/>
</dbReference>
<dbReference type="RefSeq" id="WP_016308489.1">
    <property type="nucleotide sequence ID" value="NZ_KE159646.1"/>
</dbReference>
<dbReference type="Pfam" id="PF07927">
    <property type="entry name" value="HicA_toxin"/>
    <property type="match status" value="1"/>
</dbReference>
<organism evidence="1 2">
    <name type="scientific">Adlercreutzia caecimuris B7</name>
    <dbReference type="NCBI Taxonomy" id="1235794"/>
    <lineage>
        <taxon>Bacteria</taxon>
        <taxon>Bacillati</taxon>
        <taxon>Actinomycetota</taxon>
        <taxon>Coriobacteriia</taxon>
        <taxon>Eggerthellales</taxon>
        <taxon>Eggerthellaceae</taxon>
        <taxon>Adlercreutzia</taxon>
    </lineage>
</organism>
<dbReference type="HOGENOM" id="CLU_164851_0_1_11"/>
<comment type="caution">
    <text evidence="1">The sequence shown here is derived from an EMBL/GenBank/DDBJ whole genome shotgun (WGS) entry which is preliminary data.</text>
</comment>
<keyword evidence="2" id="KW-1185">Reference proteome</keyword>
<sequence>MTQIEKLLEALLSTPSTYRFRDFVRIMEHLGYELDHKGISSGSRIRFFREKDGRMFLMHSPHPSNEMSRGAIRAAVKFLGGEETL</sequence>
<dbReference type="AlphaFoldDB" id="R9L0P5"/>
<accession>R9L0P5</accession>
<proteinExistence type="predicted"/>
<reference evidence="1 2" key="1">
    <citation type="submission" date="2013-04" db="EMBL/GenBank/DDBJ databases">
        <title>The Genome Sequence of Enterorhabdus caecimuris B7.</title>
        <authorList>
            <consortium name="The Broad Institute Genomics Platform"/>
            <consortium name="The Broad Institute Genome Sequencing Center for Infectious Disease"/>
            <person name="Earl A."/>
            <person name="Xavier R."/>
            <person name="Elson C."/>
            <person name="Duck W."/>
            <person name="Walker B."/>
            <person name="Young S."/>
            <person name="Zeng Q."/>
            <person name="Gargeya S."/>
            <person name="Fitzgerald M."/>
            <person name="Haas B."/>
            <person name="Abouelleil A."/>
            <person name="Allen A.W."/>
            <person name="Alvarado L."/>
            <person name="Arachchi H.M."/>
            <person name="Berlin A.M."/>
            <person name="Chapman S.B."/>
            <person name="Gainer-Dewar J."/>
            <person name="Goldberg J."/>
            <person name="Griggs A."/>
            <person name="Gujja S."/>
            <person name="Hansen M."/>
            <person name="Howarth C."/>
            <person name="Imamovic A."/>
            <person name="Ireland A."/>
            <person name="Larimer J."/>
            <person name="McCowan C."/>
            <person name="Murphy C."/>
            <person name="Pearson M."/>
            <person name="Poon T.W."/>
            <person name="Priest M."/>
            <person name="Roberts A."/>
            <person name="Saif S."/>
            <person name="Shea T."/>
            <person name="Sisk P."/>
            <person name="Sykes S."/>
            <person name="Wortman J."/>
            <person name="Nusbaum C."/>
            <person name="Birren B."/>
        </authorList>
    </citation>
    <scope>NUCLEOTIDE SEQUENCE [LARGE SCALE GENOMIC DNA]</scope>
    <source>
        <strain evidence="1 2">B7</strain>
    </source>
</reference>
<gene>
    <name evidence="1" type="ORF">C811_00241</name>
</gene>
<dbReference type="GeneID" id="82189882"/>
<evidence type="ECO:0000313" key="2">
    <source>
        <dbReference type="Proteomes" id="UP000014204"/>
    </source>
</evidence>
<dbReference type="STRING" id="1235794.C811_00241"/>
<dbReference type="EMBL" id="ASSY01000005">
    <property type="protein sequence ID" value="EOS52225.1"/>
    <property type="molecule type" value="Genomic_DNA"/>
</dbReference>
<dbReference type="SUPFAM" id="SSF54786">
    <property type="entry name" value="YcfA/nrd intein domain"/>
    <property type="match status" value="1"/>
</dbReference>
<dbReference type="Proteomes" id="UP000014204">
    <property type="component" value="Unassembled WGS sequence"/>
</dbReference>
<dbReference type="OrthoDB" id="73001at2"/>
<name>R9L0P5_9ACTN</name>
<evidence type="ECO:0008006" key="3">
    <source>
        <dbReference type="Google" id="ProtNLM"/>
    </source>
</evidence>
<protein>
    <recommendedName>
        <fullName evidence="3">Type II toxin-antitoxin system HicA family toxin</fullName>
    </recommendedName>
</protein>
<evidence type="ECO:0000313" key="1">
    <source>
        <dbReference type="EMBL" id="EOS52225.1"/>
    </source>
</evidence>